<evidence type="ECO:0000259" key="6">
    <source>
        <dbReference type="Pfam" id="PF00852"/>
    </source>
</evidence>
<organism evidence="7 8">
    <name type="scientific">Pelagomonas calceolata</name>
    <dbReference type="NCBI Taxonomy" id="35677"/>
    <lineage>
        <taxon>Eukaryota</taxon>
        <taxon>Sar</taxon>
        <taxon>Stramenopiles</taxon>
        <taxon>Ochrophyta</taxon>
        <taxon>Pelagophyceae</taxon>
        <taxon>Pelagomonadales</taxon>
        <taxon>Pelagomonadaceae</taxon>
        <taxon>Pelagomonas</taxon>
    </lineage>
</organism>
<evidence type="ECO:0000256" key="4">
    <source>
        <dbReference type="ARBA" id="ARBA00022679"/>
    </source>
</evidence>
<keyword evidence="5" id="KW-0472">Membrane</keyword>
<keyword evidence="5" id="KW-0812">Transmembrane</keyword>
<accession>A0A8J2SMF0</accession>
<evidence type="ECO:0000256" key="2">
    <source>
        <dbReference type="ARBA" id="ARBA00008919"/>
    </source>
</evidence>
<dbReference type="Gene3D" id="3.40.50.11660">
    <property type="entry name" value="Glycosyl transferase family 10, C-terminal domain"/>
    <property type="match status" value="1"/>
</dbReference>
<protein>
    <recommendedName>
        <fullName evidence="5">Fucosyltransferase</fullName>
        <ecNumber evidence="5">2.4.1.-</ecNumber>
    </recommendedName>
</protein>
<dbReference type="AlphaFoldDB" id="A0A8J2SMF0"/>
<dbReference type="EMBL" id="CAKKNE010000002">
    <property type="protein sequence ID" value="CAH0369807.1"/>
    <property type="molecule type" value="Genomic_DNA"/>
</dbReference>
<comment type="pathway">
    <text evidence="1">Protein modification; protein glycosylation.</text>
</comment>
<dbReference type="InterPro" id="IPR001503">
    <property type="entry name" value="Glyco_trans_10"/>
</dbReference>
<dbReference type="InterPro" id="IPR038577">
    <property type="entry name" value="GT10-like_C_sf"/>
</dbReference>
<dbReference type="SUPFAM" id="SSF53756">
    <property type="entry name" value="UDP-Glycosyltransferase/glycogen phosphorylase"/>
    <property type="match status" value="1"/>
</dbReference>
<dbReference type="PANTHER" id="PTHR11929:SF194">
    <property type="entry name" value="ALPHA-(1,3)-FUCOSYLTRANSFERASE 10"/>
    <property type="match status" value="1"/>
</dbReference>
<keyword evidence="4 5" id="KW-0808">Transferase</keyword>
<evidence type="ECO:0000256" key="5">
    <source>
        <dbReference type="RuleBase" id="RU003832"/>
    </source>
</evidence>
<evidence type="ECO:0000313" key="7">
    <source>
        <dbReference type="EMBL" id="CAH0369807.1"/>
    </source>
</evidence>
<dbReference type="UniPathway" id="UPA00378"/>
<sequence length="200" mass="22601">MLTIPQMYNASRYFERGKPWELRKDAVAVFVSNCRNAGASKRLAFLEKLSKVYPVHSYGRCLHNRDAKQRAGEERGVFKRRILADYKFALAMENAVVKDYVSEKVFDALLAGALPLYDGAPRVGRLLPDSGAILRTADFPDASALAATLRRLAAGPEPEHFRWRERQDLAPAFQRVLDMSAHKYTALCRVCERLQADKAK</sequence>
<reference evidence="7" key="1">
    <citation type="submission" date="2021-11" db="EMBL/GenBank/DDBJ databases">
        <authorList>
            <consortium name="Genoscope - CEA"/>
            <person name="William W."/>
        </authorList>
    </citation>
    <scope>NUCLEOTIDE SEQUENCE</scope>
</reference>
<gene>
    <name evidence="7" type="ORF">PECAL_2P29450</name>
</gene>
<dbReference type="GO" id="GO:0032580">
    <property type="term" value="C:Golgi cisterna membrane"/>
    <property type="evidence" value="ECO:0007669"/>
    <property type="project" value="UniProtKB-SubCell"/>
</dbReference>
<evidence type="ECO:0000313" key="8">
    <source>
        <dbReference type="Proteomes" id="UP000789595"/>
    </source>
</evidence>
<evidence type="ECO:0000256" key="3">
    <source>
        <dbReference type="ARBA" id="ARBA00022676"/>
    </source>
</evidence>
<comment type="caution">
    <text evidence="7">The sequence shown here is derived from an EMBL/GenBank/DDBJ whole genome shotgun (WGS) entry which is preliminary data.</text>
</comment>
<keyword evidence="5" id="KW-0333">Golgi apparatus</keyword>
<keyword evidence="3 5" id="KW-0328">Glycosyltransferase</keyword>
<dbReference type="GO" id="GO:0046920">
    <property type="term" value="F:alpha-(1-&gt;3)-fucosyltransferase activity"/>
    <property type="evidence" value="ECO:0007669"/>
    <property type="project" value="TreeGrafter"/>
</dbReference>
<dbReference type="OrthoDB" id="427096at2759"/>
<comment type="similarity">
    <text evidence="2 5">Belongs to the glycosyltransferase 10 family.</text>
</comment>
<comment type="subcellular location">
    <subcellularLocation>
        <location evidence="5">Golgi apparatus</location>
        <location evidence="5">Golgi stack membrane</location>
        <topology evidence="5">Single-pass type II membrane protein</topology>
    </subcellularLocation>
</comment>
<evidence type="ECO:0000256" key="1">
    <source>
        <dbReference type="ARBA" id="ARBA00004922"/>
    </source>
</evidence>
<proteinExistence type="inferred from homology"/>
<dbReference type="PANTHER" id="PTHR11929">
    <property type="entry name" value="ALPHA- 1,3 -FUCOSYLTRANSFERASE"/>
    <property type="match status" value="1"/>
</dbReference>
<keyword evidence="8" id="KW-1185">Reference proteome</keyword>
<feature type="domain" description="Fucosyltransferase C-terminal" evidence="6">
    <location>
        <begin position="21"/>
        <end position="199"/>
    </location>
</feature>
<dbReference type="EC" id="2.4.1.-" evidence="5"/>
<dbReference type="Proteomes" id="UP000789595">
    <property type="component" value="Unassembled WGS sequence"/>
</dbReference>
<name>A0A8J2SMF0_9STRA</name>
<dbReference type="InterPro" id="IPR055270">
    <property type="entry name" value="Glyco_tran_10_C"/>
</dbReference>
<dbReference type="Pfam" id="PF00852">
    <property type="entry name" value="Glyco_transf_10"/>
    <property type="match status" value="1"/>
</dbReference>